<comment type="caution">
    <text evidence="4">The sequence shown here is derived from an EMBL/GenBank/DDBJ whole genome shotgun (WGS) entry which is preliminary data.</text>
</comment>
<dbReference type="EMBL" id="QRNS01000051">
    <property type="protein sequence ID" value="RHK59567.1"/>
    <property type="molecule type" value="Genomic_DNA"/>
</dbReference>
<name>A0A415H151_9FIRM</name>
<dbReference type="GO" id="GO:0005524">
    <property type="term" value="F:ATP binding"/>
    <property type="evidence" value="ECO:0007669"/>
    <property type="project" value="InterPro"/>
</dbReference>
<dbReference type="Gene3D" id="3.40.50.300">
    <property type="entry name" value="P-loop containing nucleotide triphosphate hydrolases"/>
    <property type="match status" value="1"/>
</dbReference>
<dbReference type="AlphaFoldDB" id="A0A415H151"/>
<evidence type="ECO:0000313" key="5">
    <source>
        <dbReference type="Proteomes" id="UP000284152"/>
    </source>
</evidence>
<reference evidence="4 5" key="1">
    <citation type="submission" date="2018-08" db="EMBL/GenBank/DDBJ databases">
        <title>A genome reference for cultivated species of the human gut microbiota.</title>
        <authorList>
            <person name="Zou Y."/>
            <person name="Xue W."/>
            <person name="Luo G."/>
        </authorList>
    </citation>
    <scope>NUCLEOTIDE SEQUENCE [LARGE SCALE GENOMIC DNA]</scope>
    <source>
        <strain evidence="4 5">AF42-21</strain>
    </source>
</reference>
<protein>
    <recommendedName>
        <fullName evidence="3">ATPase AAA-type core domain-containing protein</fullName>
    </recommendedName>
</protein>
<evidence type="ECO:0000259" key="3">
    <source>
        <dbReference type="Pfam" id="PF13304"/>
    </source>
</evidence>
<dbReference type="Proteomes" id="UP000284152">
    <property type="component" value="Unassembled WGS sequence"/>
</dbReference>
<sequence length="106" mass="11879">MKQKLGIARAFLGHPTVVLLDEPTNGLDPIAIKEIRKLIRNSLINKDNCIVISSHNLSEMTAMADELIFIKDGKIVKSMKNEGLDGEKLEEIYEEVIRGGNNEKFN</sequence>
<feature type="domain" description="ATPase AAA-type core" evidence="3">
    <location>
        <begin position="3"/>
        <end position="59"/>
    </location>
</feature>
<evidence type="ECO:0000313" key="4">
    <source>
        <dbReference type="EMBL" id="RHK59567.1"/>
    </source>
</evidence>
<organism evidence="4 5">
    <name type="scientific">Dorea formicigenerans</name>
    <dbReference type="NCBI Taxonomy" id="39486"/>
    <lineage>
        <taxon>Bacteria</taxon>
        <taxon>Bacillati</taxon>
        <taxon>Bacillota</taxon>
        <taxon>Clostridia</taxon>
        <taxon>Lachnospirales</taxon>
        <taxon>Lachnospiraceae</taxon>
        <taxon>Dorea</taxon>
    </lineage>
</organism>
<evidence type="ECO:0000256" key="1">
    <source>
        <dbReference type="ARBA" id="ARBA00005417"/>
    </source>
</evidence>
<comment type="similarity">
    <text evidence="1">Belongs to the ABC transporter superfamily.</text>
</comment>
<dbReference type="SUPFAM" id="SSF52540">
    <property type="entry name" value="P-loop containing nucleoside triphosphate hydrolases"/>
    <property type="match status" value="1"/>
</dbReference>
<evidence type="ECO:0000256" key="2">
    <source>
        <dbReference type="ARBA" id="ARBA00022448"/>
    </source>
</evidence>
<dbReference type="Pfam" id="PF13304">
    <property type="entry name" value="AAA_21"/>
    <property type="match status" value="1"/>
</dbReference>
<dbReference type="PANTHER" id="PTHR43335">
    <property type="entry name" value="ABC TRANSPORTER, ATP-BINDING PROTEIN"/>
    <property type="match status" value="1"/>
</dbReference>
<proteinExistence type="inferred from homology"/>
<keyword evidence="2" id="KW-0813">Transport</keyword>
<dbReference type="PANTHER" id="PTHR43335:SF8">
    <property type="entry name" value="ABC TRANSPORTER, ATP-BINDING PROTEIN"/>
    <property type="match status" value="1"/>
</dbReference>
<gene>
    <name evidence="4" type="ORF">DW054_15980</name>
</gene>
<dbReference type="GO" id="GO:0016887">
    <property type="term" value="F:ATP hydrolysis activity"/>
    <property type="evidence" value="ECO:0007669"/>
    <property type="project" value="InterPro"/>
</dbReference>
<accession>A0A415H151</accession>
<dbReference type="InterPro" id="IPR027417">
    <property type="entry name" value="P-loop_NTPase"/>
</dbReference>
<dbReference type="InterPro" id="IPR003959">
    <property type="entry name" value="ATPase_AAA_core"/>
</dbReference>